<dbReference type="InterPro" id="IPR000835">
    <property type="entry name" value="HTH_MarR-typ"/>
</dbReference>
<dbReference type="InterPro" id="IPR039422">
    <property type="entry name" value="MarR/SlyA-like"/>
</dbReference>
<evidence type="ECO:0000313" key="2">
    <source>
        <dbReference type="EMBL" id="MEB3370089.1"/>
    </source>
</evidence>
<dbReference type="SMART" id="SM00347">
    <property type="entry name" value="HTH_MARR"/>
    <property type="match status" value="1"/>
</dbReference>
<dbReference type="SUPFAM" id="SSF46785">
    <property type="entry name" value="Winged helix' DNA-binding domain"/>
    <property type="match status" value="1"/>
</dbReference>
<accession>A0ABU6AEW2</accession>
<dbReference type="RefSeq" id="WP_324267574.1">
    <property type="nucleotide sequence ID" value="NZ_JAWLNX010000016.1"/>
</dbReference>
<dbReference type="Proteomes" id="UP001327093">
    <property type="component" value="Unassembled WGS sequence"/>
</dbReference>
<protein>
    <submittedName>
        <fullName evidence="2">MarR family transcriptional regulator</fullName>
    </submittedName>
</protein>
<dbReference type="InterPro" id="IPR036388">
    <property type="entry name" value="WH-like_DNA-bd_sf"/>
</dbReference>
<comment type="caution">
    <text evidence="2">The sequence shown here is derived from an EMBL/GenBank/DDBJ whole genome shotgun (WGS) entry which is preliminary data.</text>
</comment>
<dbReference type="Gene3D" id="1.10.10.10">
    <property type="entry name" value="Winged helix-like DNA-binding domain superfamily/Winged helix DNA-binding domain"/>
    <property type="match status" value="1"/>
</dbReference>
<organism evidence="2 3">
    <name type="scientific">Saccharopolyspora mangrovi</name>
    <dbReference type="NCBI Taxonomy" id="3082379"/>
    <lineage>
        <taxon>Bacteria</taxon>
        <taxon>Bacillati</taxon>
        <taxon>Actinomycetota</taxon>
        <taxon>Actinomycetes</taxon>
        <taxon>Pseudonocardiales</taxon>
        <taxon>Pseudonocardiaceae</taxon>
        <taxon>Saccharopolyspora</taxon>
    </lineage>
</organism>
<feature type="domain" description="HTH marR-type" evidence="1">
    <location>
        <begin position="5"/>
        <end position="141"/>
    </location>
</feature>
<sequence>MATTREQLAAEVTQAVSEFQDATDEFDHVGAGLLGVNRTDLRCLGLLSRRGAMTAGQLATEVGLTTGSTTTAIDRLVRKGYVERVRDDHDRRRITIEITPEAAALIEKLWGPLGRESQVLLMRRSKAELEAILEFLREGTRFQAEHADRIRRQAQHSSRTS</sequence>
<dbReference type="PRINTS" id="PR00598">
    <property type="entry name" value="HTHMARR"/>
</dbReference>
<evidence type="ECO:0000313" key="3">
    <source>
        <dbReference type="Proteomes" id="UP001327093"/>
    </source>
</evidence>
<dbReference type="PANTHER" id="PTHR33164:SF106">
    <property type="entry name" value="TRANSCRIPTIONAL REGULATORY PROTEIN"/>
    <property type="match status" value="1"/>
</dbReference>
<reference evidence="2 3" key="1">
    <citation type="submission" date="2023-10" db="EMBL/GenBank/DDBJ databases">
        <title>Saccharopolyspora sp. nov., isolated from mangrove soil.</title>
        <authorList>
            <person name="Lu Y."/>
            <person name="Liu W."/>
        </authorList>
    </citation>
    <scope>NUCLEOTIDE SEQUENCE [LARGE SCALE GENOMIC DNA]</scope>
    <source>
        <strain evidence="2 3">S2-29</strain>
    </source>
</reference>
<dbReference type="EMBL" id="JAWLNX010000016">
    <property type="protein sequence ID" value="MEB3370089.1"/>
    <property type="molecule type" value="Genomic_DNA"/>
</dbReference>
<name>A0ABU6AEW2_9PSEU</name>
<gene>
    <name evidence="2" type="ORF">R4I43_22015</name>
</gene>
<evidence type="ECO:0000259" key="1">
    <source>
        <dbReference type="PROSITE" id="PS50995"/>
    </source>
</evidence>
<dbReference type="PROSITE" id="PS50995">
    <property type="entry name" value="HTH_MARR_2"/>
    <property type="match status" value="1"/>
</dbReference>
<dbReference type="Pfam" id="PF12802">
    <property type="entry name" value="MarR_2"/>
    <property type="match status" value="1"/>
</dbReference>
<dbReference type="InterPro" id="IPR036390">
    <property type="entry name" value="WH_DNA-bd_sf"/>
</dbReference>
<keyword evidence="3" id="KW-1185">Reference proteome</keyword>
<dbReference type="PANTHER" id="PTHR33164">
    <property type="entry name" value="TRANSCRIPTIONAL REGULATOR, MARR FAMILY"/>
    <property type="match status" value="1"/>
</dbReference>
<proteinExistence type="predicted"/>